<evidence type="ECO:0000313" key="2">
    <source>
        <dbReference type="EMBL" id="KAK0630590.1"/>
    </source>
</evidence>
<comment type="caution">
    <text evidence="2">The sequence shown here is derived from an EMBL/GenBank/DDBJ whole genome shotgun (WGS) entry which is preliminary data.</text>
</comment>
<feature type="region of interest" description="Disordered" evidence="1">
    <location>
        <begin position="1"/>
        <end position="23"/>
    </location>
</feature>
<proteinExistence type="predicted"/>
<dbReference type="EMBL" id="JAULSR010000002">
    <property type="protein sequence ID" value="KAK0630590.1"/>
    <property type="molecule type" value="Genomic_DNA"/>
</dbReference>
<organism evidence="2 3">
    <name type="scientific">Bombardia bombarda</name>
    <dbReference type="NCBI Taxonomy" id="252184"/>
    <lineage>
        <taxon>Eukaryota</taxon>
        <taxon>Fungi</taxon>
        <taxon>Dikarya</taxon>
        <taxon>Ascomycota</taxon>
        <taxon>Pezizomycotina</taxon>
        <taxon>Sordariomycetes</taxon>
        <taxon>Sordariomycetidae</taxon>
        <taxon>Sordariales</taxon>
        <taxon>Lasiosphaeriaceae</taxon>
        <taxon>Bombardia</taxon>
    </lineage>
</organism>
<accession>A0AA40CA02</accession>
<reference evidence="2" key="1">
    <citation type="submission" date="2023-06" db="EMBL/GenBank/DDBJ databases">
        <title>Genome-scale phylogeny and comparative genomics of the fungal order Sordariales.</title>
        <authorList>
            <consortium name="Lawrence Berkeley National Laboratory"/>
            <person name="Hensen N."/>
            <person name="Bonometti L."/>
            <person name="Westerberg I."/>
            <person name="Brannstrom I.O."/>
            <person name="Guillou S."/>
            <person name="Cros-Aarteil S."/>
            <person name="Calhoun S."/>
            <person name="Haridas S."/>
            <person name="Kuo A."/>
            <person name="Mondo S."/>
            <person name="Pangilinan J."/>
            <person name="Riley R."/>
            <person name="LaButti K."/>
            <person name="Andreopoulos B."/>
            <person name="Lipzen A."/>
            <person name="Chen C."/>
            <person name="Yanf M."/>
            <person name="Daum C."/>
            <person name="Ng V."/>
            <person name="Clum A."/>
            <person name="Steindorff A."/>
            <person name="Ohm R."/>
            <person name="Martin F."/>
            <person name="Silar P."/>
            <person name="Natvig D."/>
            <person name="Lalanne C."/>
            <person name="Gautier V."/>
            <person name="Ament-velasquez S.L."/>
            <person name="Kruys A."/>
            <person name="Hutchinson M.I."/>
            <person name="Powell A.J."/>
            <person name="Barry K."/>
            <person name="Miller A.N."/>
            <person name="Grigoriev I.V."/>
            <person name="Debuchy R."/>
            <person name="Gladieux P."/>
            <person name="Thoren M.H."/>
            <person name="Johannesson H."/>
        </authorList>
    </citation>
    <scope>NUCLEOTIDE SEQUENCE</scope>
    <source>
        <strain evidence="2">SMH3391-2</strain>
    </source>
</reference>
<name>A0AA40CA02_9PEZI</name>
<sequence length="185" mass="18988">MANQNPSTPVKVPSSAANYTPATLDPDLRSQINSILIRDGHVQKIQEHLLHSLNAHPSNWPTQIQTHALALLRSGEISNFPTLLQRVIEDLRQDTAKAAAAAAAAAAAGSSSTTSAATNGATDAVAVNGKKTTNGAAAAAAGESNGNSNGSTLSLAVPQSVIDEALKITRESLEAVCDIDENGMT</sequence>
<protein>
    <submittedName>
        <fullName evidence="2">Uncharacterized protein</fullName>
    </submittedName>
</protein>
<keyword evidence="3" id="KW-1185">Reference proteome</keyword>
<dbReference type="AlphaFoldDB" id="A0AA40CA02"/>
<dbReference type="Proteomes" id="UP001174934">
    <property type="component" value="Unassembled WGS sequence"/>
</dbReference>
<evidence type="ECO:0000313" key="3">
    <source>
        <dbReference type="Proteomes" id="UP001174934"/>
    </source>
</evidence>
<gene>
    <name evidence="2" type="ORF">B0T17DRAFT_486374</name>
</gene>
<evidence type="ECO:0000256" key="1">
    <source>
        <dbReference type="SAM" id="MobiDB-lite"/>
    </source>
</evidence>